<evidence type="ECO:0000256" key="3">
    <source>
        <dbReference type="ARBA" id="ARBA00022692"/>
    </source>
</evidence>
<comment type="subcellular location">
    <subcellularLocation>
        <location evidence="1">Cell membrane</location>
        <topology evidence="1">Multi-pass membrane protein</topology>
    </subcellularLocation>
</comment>
<evidence type="ECO:0000256" key="2">
    <source>
        <dbReference type="ARBA" id="ARBA00022475"/>
    </source>
</evidence>
<dbReference type="NCBIfam" id="NF037997">
    <property type="entry name" value="Na_Pi_symport"/>
    <property type="match status" value="1"/>
</dbReference>
<feature type="transmembrane region" description="Helical" evidence="6">
    <location>
        <begin position="177"/>
        <end position="202"/>
    </location>
</feature>
<protein>
    <submittedName>
        <fullName evidence="7">Na/Pi cotransporter family protein</fullName>
    </submittedName>
</protein>
<comment type="caution">
    <text evidence="7">The sequence shown here is derived from an EMBL/GenBank/DDBJ whole genome shotgun (WGS) entry which is preliminary data.</text>
</comment>
<keyword evidence="8" id="KW-1185">Reference proteome</keyword>
<evidence type="ECO:0000313" key="7">
    <source>
        <dbReference type="EMBL" id="MFC1852368.1"/>
    </source>
</evidence>
<organism evidence="7 8">
    <name type="scientific">candidate division CSSED10-310 bacterium</name>
    <dbReference type="NCBI Taxonomy" id="2855610"/>
    <lineage>
        <taxon>Bacteria</taxon>
        <taxon>Bacteria division CSSED10-310</taxon>
    </lineage>
</organism>
<evidence type="ECO:0000256" key="6">
    <source>
        <dbReference type="SAM" id="Phobius"/>
    </source>
</evidence>
<dbReference type="Pfam" id="PF02690">
    <property type="entry name" value="Na_Pi_cotrans"/>
    <property type="match status" value="2"/>
</dbReference>
<dbReference type="Proteomes" id="UP001594351">
    <property type="component" value="Unassembled WGS sequence"/>
</dbReference>
<feature type="transmembrane region" description="Helical" evidence="6">
    <location>
        <begin position="214"/>
        <end position="237"/>
    </location>
</feature>
<keyword evidence="3 6" id="KW-0812">Transmembrane</keyword>
<evidence type="ECO:0000313" key="8">
    <source>
        <dbReference type="Proteomes" id="UP001594351"/>
    </source>
</evidence>
<keyword evidence="5 6" id="KW-0472">Membrane</keyword>
<feature type="transmembrane region" description="Helical" evidence="6">
    <location>
        <begin position="6"/>
        <end position="24"/>
    </location>
</feature>
<feature type="transmembrane region" description="Helical" evidence="6">
    <location>
        <begin position="56"/>
        <end position="79"/>
    </location>
</feature>
<feature type="transmembrane region" description="Helical" evidence="6">
    <location>
        <begin position="249"/>
        <end position="270"/>
    </location>
</feature>
<feature type="transmembrane region" description="Helical" evidence="6">
    <location>
        <begin position="85"/>
        <end position="108"/>
    </location>
</feature>
<gene>
    <name evidence="7" type="ORF">ACFL27_19395</name>
</gene>
<keyword evidence="4 6" id="KW-1133">Transmembrane helix</keyword>
<accession>A0ABV6Z1N6</accession>
<reference evidence="7 8" key="1">
    <citation type="submission" date="2024-09" db="EMBL/GenBank/DDBJ databases">
        <title>Laminarin stimulates single cell rates of sulfate reduction while oxygen inhibits transcriptomic activity in coastal marine sediment.</title>
        <authorList>
            <person name="Lindsay M."/>
            <person name="Orcutt B."/>
            <person name="Emerson D."/>
            <person name="Stepanauskas R."/>
            <person name="D'Angelo T."/>
        </authorList>
    </citation>
    <scope>NUCLEOTIDE SEQUENCE [LARGE SCALE GENOMIC DNA]</scope>
    <source>
        <strain evidence="7">SAG AM-311-K15</strain>
    </source>
</reference>
<dbReference type="PANTHER" id="PTHR10010">
    <property type="entry name" value="SOLUTE CARRIER FAMILY 34 SODIUM PHOSPHATE , MEMBER 2-RELATED"/>
    <property type="match status" value="1"/>
</dbReference>
<evidence type="ECO:0000256" key="1">
    <source>
        <dbReference type="ARBA" id="ARBA00004651"/>
    </source>
</evidence>
<feature type="transmembrane region" description="Helical" evidence="6">
    <location>
        <begin position="290"/>
        <end position="311"/>
    </location>
</feature>
<evidence type="ECO:0000256" key="5">
    <source>
        <dbReference type="ARBA" id="ARBA00023136"/>
    </source>
</evidence>
<feature type="transmembrane region" description="Helical" evidence="6">
    <location>
        <begin position="115"/>
        <end position="133"/>
    </location>
</feature>
<dbReference type="EMBL" id="JBHPBY010000304">
    <property type="protein sequence ID" value="MFC1852368.1"/>
    <property type="molecule type" value="Genomic_DNA"/>
</dbReference>
<evidence type="ECO:0000256" key="4">
    <source>
        <dbReference type="ARBA" id="ARBA00022989"/>
    </source>
</evidence>
<proteinExistence type="predicted"/>
<keyword evidence="2" id="KW-1003">Cell membrane</keyword>
<dbReference type="InterPro" id="IPR003841">
    <property type="entry name" value="Na/Pi_transpt"/>
</dbReference>
<name>A0ABV6Z1N6_UNCC1</name>
<sequence>MAGNLDFWKLLAGLGIFLFGMLLLEESLRAISGKSFRRIIRQYTNSRLKAIGSGTLVTAILQSSSAVSLMVLAFVGAGVMSMENAIGVMMGSNIGTTCTAWIVAYLGFKIKFESFALPLIGIGGIALIFLSSYPKLFHSGRLLIGFGFMFLGLDYMKGSVESFTQSYNLDLMQDYGLWVYLLLGMIIAALMHSSFASIAMVLTALNSQLITFNMGVAMVIGANVGTTITILLGSIGGVQSKKRVGFSHLIFNVATAIVAFLALPVLVWIIKMFVDIQSNSVIGLALFHTLFNSLGVILFFPFMGLLSHFLLKLFPDRKTVLSLSIDKTPTEVPDAAIAALRNEIKHMLIECQFYSLRLLKIDENLVFDHEPHFEKNVSKKLSNDSFYDKIKLLHAEIFTFYARLLAHKLDENEAKELERIIYASRNMMNSIKNLKGIQSNLDEFDGSENHYLNSQYKSFRKRLIEHYHHMNRIHQYDHQEDQYQSFISTYGFIEKADKLFIKNTLNAISKQEIHEIEIASLFLVNRLFTQTCRLQIFSLKDLLLTQDQINQFDRTQDQRVLNVPDTNIGQS</sequence>
<dbReference type="PANTHER" id="PTHR10010:SF46">
    <property type="entry name" value="SODIUM-DEPENDENT PHOSPHATE TRANSPORT PROTEIN 2B"/>
    <property type="match status" value="1"/>
</dbReference>